<organism evidence="1 2">
    <name type="scientific">Knufia fluminis</name>
    <dbReference type="NCBI Taxonomy" id="191047"/>
    <lineage>
        <taxon>Eukaryota</taxon>
        <taxon>Fungi</taxon>
        <taxon>Dikarya</taxon>
        <taxon>Ascomycota</taxon>
        <taxon>Pezizomycotina</taxon>
        <taxon>Eurotiomycetes</taxon>
        <taxon>Chaetothyriomycetidae</taxon>
        <taxon>Chaetothyriales</taxon>
        <taxon>Trichomeriaceae</taxon>
        <taxon>Knufia</taxon>
    </lineage>
</organism>
<evidence type="ECO:0000313" key="2">
    <source>
        <dbReference type="Proteomes" id="UP001316803"/>
    </source>
</evidence>
<dbReference type="AlphaFoldDB" id="A0AAN8EBW9"/>
<gene>
    <name evidence="1" type="ORF">OHC33_008398</name>
</gene>
<keyword evidence="2" id="KW-1185">Reference proteome</keyword>
<evidence type="ECO:0008006" key="3">
    <source>
        <dbReference type="Google" id="ProtNLM"/>
    </source>
</evidence>
<reference evidence="1 2" key="1">
    <citation type="submission" date="2022-12" db="EMBL/GenBank/DDBJ databases">
        <title>Genomic features and morphological characterization of a novel Knufia sp. strain isolated from spacecraft assembly facility.</title>
        <authorList>
            <person name="Teixeira M."/>
            <person name="Chander A.M."/>
            <person name="Stajich J.E."/>
            <person name="Venkateswaran K."/>
        </authorList>
    </citation>
    <scope>NUCLEOTIDE SEQUENCE [LARGE SCALE GENOMIC DNA]</scope>
    <source>
        <strain evidence="1 2">FJI-L2-BK-P2</strain>
    </source>
</reference>
<protein>
    <recommendedName>
        <fullName evidence="3">F-box domain-containing protein</fullName>
    </recommendedName>
</protein>
<name>A0AAN8EBW9_9EURO</name>
<evidence type="ECO:0000313" key="1">
    <source>
        <dbReference type="EMBL" id="KAK5950455.1"/>
    </source>
</evidence>
<dbReference type="Proteomes" id="UP001316803">
    <property type="component" value="Unassembled WGS sequence"/>
</dbReference>
<dbReference type="Gene3D" id="1.20.1280.50">
    <property type="match status" value="1"/>
</dbReference>
<proteinExistence type="predicted"/>
<dbReference type="CDD" id="cd09917">
    <property type="entry name" value="F-box_SF"/>
    <property type="match status" value="1"/>
</dbReference>
<dbReference type="EMBL" id="JAKLMC020000026">
    <property type="protein sequence ID" value="KAK5950455.1"/>
    <property type="molecule type" value="Genomic_DNA"/>
</dbReference>
<sequence>MALITDLPPELLRLIIQKLNNIGHLDFKGYSVIIRPDLDIATFSIAQVCRTWRDITFSLICNEDTSLWTSGKWRKMTKRWRQLEKYCKTDRATLPDLGSIAGPQPLAVCLMVERGWEYRTKLWVDPETRELHTLTVDIGHERLRQKWVKERIGVRDRLRDFLGSVRRRLW</sequence>
<accession>A0AAN8EBW9</accession>
<comment type="caution">
    <text evidence="1">The sequence shown here is derived from an EMBL/GenBank/DDBJ whole genome shotgun (WGS) entry which is preliminary data.</text>
</comment>